<keyword evidence="2" id="KW-1185">Reference proteome</keyword>
<dbReference type="RefSeq" id="WP_330145639.1">
    <property type="nucleotide sequence ID" value="NZ_JAZDQU010000001.1"/>
</dbReference>
<evidence type="ECO:0000313" key="1">
    <source>
        <dbReference type="EMBL" id="MEE1884726.1"/>
    </source>
</evidence>
<dbReference type="Pfam" id="PF14052">
    <property type="entry name" value="Caps_assemb_Wzi"/>
    <property type="match status" value="1"/>
</dbReference>
<sequence>MNLHFKYKLSSIKLGLTLIFIIGSSVLLKGQTIPVGGALDVQTRFGQLFGDKTSFSATIRPIGIQVLDSNQQEIIKPLLPTVLYKSNFLKNTQISVLPISGVLSYNSHHPFGFNNGPIIPAKGLQTYLSAGLNVKLGPLEVQLNPEWVNAENPYFPSYSEGRTDLEKINYFKFYNYIDFPERFGDGKYNKIFPGQSFVKLNFGPVSVGYSTENLWWGPGVQNSLIMGNDAPGFQHLTIHTNKPIKTGIGSFEAQLIGGRLESSKEPALQNSIVSTGHDLNPTFIGSWRYLSALNINYQPKWVPNLYLGFTRSFMAYESELNGFKDYFPLFIRFQKFDVDQDNFDRDQRLSFYTRWVFPKSNAEVYFEFGLNDNSYNFRDFIGSPDHSRAYQFGFSKLLPLNAHKKYISFNAEITQLSQTVDRLVRDAGGFYQHFQVRQGYTHYGQNLGSGPGSGSNVAGLQVNFHKGLSNVGLKFQRIDRNVDFYEYFINDLNQQSRKWVDFALGLNGQAAYKNLLFKVDITGVKSLNYQWRLKDYDPNAAYYTPKNDVFNFHGTLGLMYRF</sequence>
<dbReference type="EMBL" id="JAZDQU010000001">
    <property type="protein sequence ID" value="MEE1884726.1"/>
    <property type="molecule type" value="Genomic_DNA"/>
</dbReference>
<name>A0ABU7H074_9SPHI</name>
<protein>
    <submittedName>
        <fullName evidence="1">Capsule assembly Wzi family protein</fullName>
    </submittedName>
</protein>
<organism evidence="1 2">
    <name type="scientific">Pedobacter flavus</name>
    <dbReference type="NCBI Taxonomy" id="3113906"/>
    <lineage>
        <taxon>Bacteria</taxon>
        <taxon>Pseudomonadati</taxon>
        <taxon>Bacteroidota</taxon>
        <taxon>Sphingobacteriia</taxon>
        <taxon>Sphingobacteriales</taxon>
        <taxon>Sphingobacteriaceae</taxon>
        <taxon>Pedobacter</taxon>
    </lineage>
</organism>
<reference evidence="1 2" key="1">
    <citation type="submission" date="2024-01" db="EMBL/GenBank/DDBJ databases">
        <title>Pedobacter sp. nov., isolated from oil-contaminated soil.</title>
        <authorList>
            <person name="Le N.T.T."/>
        </authorList>
    </citation>
    <scope>NUCLEOTIDE SEQUENCE [LARGE SCALE GENOMIC DNA]</scope>
    <source>
        <strain evidence="1 2">VNH31</strain>
    </source>
</reference>
<proteinExistence type="predicted"/>
<evidence type="ECO:0000313" key="2">
    <source>
        <dbReference type="Proteomes" id="UP001337681"/>
    </source>
</evidence>
<dbReference type="Gene3D" id="2.40.160.130">
    <property type="entry name" value="Capsule assembly protein Wzi"/>
    <property type="match status" value="1"/>
</dbReference>
<comment type="caution">
    <text evidence="1">The sequence shown here is derived from an EMBL/GenBank/DDBJ whole genome shotgun (WGS) entry which is preliminary data.</text>
</comment>
<dbReference type="InterPro" id="IPR026950">
    <property type="entry name" value="Caps_assemb_Wzi"/>
</dbReference>
<dbReference type="Proteomes" id="UP001337681">
    <property type="component" value="Unassembled WGS sequence"/>
</dbReference>
<gene>
    <name evidence="1" type="ORF">VRU49_04740</name>
</gene>
<accession>A0ABU7H074</accession>
<dbReference type="InterPro" id="IPR038636">
    <property type="entry name" value="Wzi_sf"/>
</dbReference>